<dbReference type="EC" id="3.4.-.-" evidence="4"/>
<feature type="transmembrane region" description="Helical" evidence="2">
    <location>
        <begin position="642"/>
        <end position="659"/>
    </location>
</feature>
<evidence type="ECO:0000256" key="3">
    <source>
        <dbReference type="SAM" id="SignalP"/>
    </source>
</evidence>
<organism evidence="4">
    <name type="scientific">Anaerococcus vaginalis</name>
    <dbReference type="NCBI Taxonomy" id="33037"/>
    <lineage>
        <taxon>Bacteria</taxon>
        <taxon>Bacillati</taxon>
        <taxon>Bacillota</taxon>
        <taxon>Tissierellia</taxon>
        <taxon>Tissierellales</taxon>
        <taxon>Peptoniphilaceae</taxon>
        <taxon>Anaerococcus</taxon>
    </lineage>
</organism>
<dbReference type="InterPro" id="IPR005322">
    <property type="entry name" value="Peptidase_C69"/>
</dbReference>
<gene>
    <name evidence="4" type="primary">pepDA</name>
    <name evidence="4" type="ORF">AVLFYP127_01577</name>
</gene>
<sequence length="664" mass="74790">MKMFNKLCVSILSAVFLFTALALPAKACTGVIVGSDLTEDGTTIFGRTEDLEINHNKVYKINEAGKYKKGEKLVDVSYAEKGGYEFELPHDSYRFTSISDTTPEYGMFDEAGYNEKGLMADMTVSASANEDVQKVDPYLDGEEEGKPIGISEAIITTVVLSSADNALDAVKLIANEVATKGAAEGNALVVADKTDTWYVEIYSGHEFVAMKYPKDKFSVFPNTFWLNEAKLTKGEESDNYIMSEDENYLYSKGIFETAKKAKTFEGNEDDRIINLAKSYAEKEFSPSNRSRVASGIKFLNPDSKVDMETETYEFLQDAKKGSISVKNVMDFTRNRLENFDLEANDRGRDETYPIGNRNTMESHIFQVSKDAEATNPGIMWLTLGSPLVQPYVAYYPNQEDAIDEVKNETNDPEKDKSHYWMAMDTLHMVEANRDDFMKDITPEIDKFEKEQIANTKVSGEKDPTEKNKEEAKKAFDLLKGFNKDLEDKYKDYLKKNEYEYTFYGRRATENFTDTTMEVKKDTSDKALNLQVTPDEDEKGGKIEIVDSYGEPVEKLNNPVKISVPKKAFEKEVAFGSKDDKIDVKEEDDKYVFETDKSSVEYKTEGKEEEPSQSNDASSKETSAQSSSNEQETNKTENKSNKTLIIIAVAVVAAVVAIFSRKKKN</sequence>
<evidence type="ECO:0000313" key="4">
    <source>
        <dbReference type="EMBL" id="VYS85103.1"/>
    </source>
</evidence>
<feature type="compositionally biased region" description="Basic and acidic residues" evidence="1">
    <location>
        <begin position="594"/>
        <end position="609"/>
    </location>
</feature>
<dbReference type="Pfam" id="PF03577">
    <property type="entry name" value="Peptidase_C69"/>
    <property type="match status" value="1"/>
</dbReference>
<feature type="signal peptide" evidence="3">
    <location>
        <begin position="1"/>
        <end position="27"/>
    </location>
</feature>
<dbReference type="Gene3D" id="3.60.60.10">
    <property type="entry name" value="Penicillin V Acylase, Chain A"/>
    <property type="match status" value="1"/>
</dbReference>
<protein>
    <submittedName>
        <fullName evidence="4">Dipeptidase A</fullName>
        <ecNumber evidence="4">3.4.-.-</ecNumber>
    </submittedName>
</protein>
<dbReference type="EMBL" id="CACRSW010000007">
    <property type="protein sequence ID" value="VYS85103.1"/>
    <property type="molecule type" value="Genomic_DNA"/>
</dbReference>
<keyword evidence="2" id="KW-0472">Membrane</keyword>
<reference evidence="4" key="1">
    <citation type="submission" date="2019-11" db="EMBL/GenBank/DDBJ databases">
        <authorList>
            <person name="Feng L."/>
        </authorList>
    </citation>
    <scope>NUCLEOTIDE SEQUENCE</scope>
    <source>
        <strain evidence="4">AvaginalisLFYP127</strain>
    </source>
</reference>
<keyword evidence="2" id="KW-1133">Transmembrane helix</keyword>
<keyword evidence="4" id="KW-0378">Hydrolase</keyword>
<dbReference type="PANTHER" id="PTHR12994:SF17">
    <property type="entry name" value="LD30995P"/>
    <property type="match status" value="1"/>
</dbReference>
<keyword evidence="2" id="KW-0812">Transmembrane</keyword>
<name>A0A6N2RUV9_9FIRM</name>
<keyword evidence="3" id="KW-0732">Signal</keyword>
<evidence type="ECO:0000256" key="2">
    <source>
        <dbReference type="SAM" id="Phobius"/>
    </source>
</evidence>
<dbReference type="GO" id="GO:0006508">
    <property type="term" value="P:proteolysis"/>
    <property type="evidence" value="ECO:0007669"/>
    <property type="project" value="InterPro"/>
</dbReference>
<dbReference type="AlphaFoldDB" id="A0A6N2RUV9"/>
<accession>A0A6N2RUV9</accession>
<feature type="region of interest" description="Disordered" evidence="1">
    <location>
        <begin position="594"/>
        <end position="638"/>
    </location>
</feature>
<dbReference type="GO" id="GO:0016805">
    <property type="term" value="F:dipeptidase activity"/>
    <property type="evidence" value="ECO:0007669"/>
    <property type="project" value="InterPro"/>
</dbReference>
<dbReference type="PANTHER" id="PTHR12994">
    <property type="entry name" value="SECERNIN"/>
    <property type="match status" value="1"/>
</dbReference>
<dbReference type="RefSeq" id="WP_156328657.1">
    <property type="nucleotide sequence ID" value="NZ_CACRSW010000007.1"/>
</dbReference>
<evidence type="ECO:0000256" key="1">
    <source>
        <dbReference type="SAM" id="MobiDB-lite"/>
    </source>
</evidence>
<proteinExistence type="predicted"/>
<feature type="chain" id="PRO_5026908982" evidence="3">
    <location>
        <begin position="28"/>
        <end position="664"/>
    </location>
</feature>
<dbReference type="GO" id="GO:0070004">
    <property type="term" value="F:cysteine-type exopeptidase activity"/>
    <property type="evidence" value="ECO:0007669"/>
    <property type="project" value="InterPro"/>
</dbReference>